<proteinExistence type="predicted"/>
<keyword evidence="1" id="KW-1133">Transmembrane helix</keyword>
<keyword evidence="1" id="KW-0472">Membrane</keyword>
<keyword evidence="1" id="KW-0812">Transmembrane</keyword>
<evidence type="ECO:0000313" key="3">
    <source>
        <dbReference type="Proteomes" id="UP000304900"/>
    </source>
</evidence>
<organism evidence="2 3">
    <name type="scientific">Dyadobacter frigoris</name>
    <dbReference type="NCBI Taxonomy" id="2576211"/>
    <lineage>
        <taxon>Bacteria</taxon>
        <taxon>Pseudomonadati</taxon>
        <taxon>Bacteroidota</taxon>
        <taxon>Cytophagia</taxon>
        <taxon>Cytophagales</taxon>
        <taxon>Spirosomataceae</taxon>
        <taxon>Dyadobacter</taxon>
    </lineage>
</organism>
<feature type="transmembrane region" description="Helical" evidence="1">
    <location>
        <begin position="18"/>
        <end position="36"/>
    </location>
</feature>
<sequence>MENELAEIKTSIQERGKGIFIIPAIASTCAVIIFFINSYLLIAGLFVIIIFCLFLYANYFQLSKIAKNIHFNSPEGKDEIDTVFKLIQKEKTITVNVIPYIILYTGLVLCRAGIENTPFKLIEFAVIQFVVFALIYIDQLNKKGRKYASLLEKLEMLSCK</sequence>
<keyword evidence="3" id="KW-1185">Reference proteome</keyword>
<name>A0A4U6DBE9_9BACT</name>
<accession>A0A4U6DBE9</accession>
<feature type="transmembrane region" description="Helical" evidence="1">
    <location>
        <begin position="93"/>
        <end position="114"/>
    </location>
</feature>
<evidence type="ECO:0000256" key="1">
    <source>
        <dbReference type="SAM" id="Phobius"/>
    </source>
</evidence>
<feature type="transmembrane region" description="Helical" evidence="1">
    <location>
        <begin position="42"/>
        <end position="60"/>
    </location>
</feature>
<protein>
    <submittedName>
        <fullName evidence="2">Uncharacterized protein</fullName>
    </submittedName>
</protein>
<gene>
    <name evidence="2" type="ORF">FDK13_02425</name>
</gene>
<reference evidence="2 3" key="1">
    <citation type="submission" date="2019-05" db="EMBL/GenBank/DDBJ databases">
        <title>Dyadobacter AR-3-8 sp. nov., isolated from arctic soil.</title>
        <authorList>
            <person name="Chaudhary D.K."/>
        </authorList>
    </citation>
    <scope>NUCLEOTIDE SEQUENCE [LARGE SCALE GENOMIC DNA]</scope>
    <source>
        <strain evidence="2 3">AR-3-8</strain>
    </source>
</reference>
<dbReference type="EMBL" id="SZVO01000001">
    <property type="protein sequence ID" value="TKT94085.1"/>
    <property type="molecule type" value="Genomic_DNA"/>
</dbReference>
<dbReference type="Proteomes" id="UP000304900">
    <property type="component" value="Unassembled WGS sequence"/>
</dbReference>
<dbReference type="RefSeq" id="WP_137338374.1">
    <property type="nucleotide sequence ID" value="NZ_BSQH01000001.1"/>
</dbReference>
<feature type="transmembrane region" description="Helical" evidence="1">
    <location>
        <begin position="120"/>
        <end position="137"/>
    </location>
</feature>
<dbReference type="AlphaFoldDB" id="A0A4U6DBE9"/>
<evidence type="ECO:0000313" key="2">
    <source>
        <dbReference type="EMBL" id="TKT94085.1"/>
    </source>
</evidence>
<comment type="caution">
    <text evidence="2">The sequence shown here is derived from an EMBL/GenBank/DDBJ whole genome shotgun (WGS) entry which is preliminary data.</text>
</comment>